<dbReference type="PANTHER" id="PTHR43611">
    <property type="entry name" value="ALPHA-D-GLUCOSE 1-PHOSPHATE PHOSPHATASE"/>
    <property type="match status" value="1"/>
</dbReference>
<evidence type="ECO:0000313" key="1">
    <source>
        <dbReference type="EMBL" id="GBG96919.1"/>
    </source>
</evidence>
<gene>
    <name evidence="1" type="ORF">NtB2_01054</name>
</gene>
<dbReference type="NCBIfam" id="TIGR01509">
    <property type="entry name" value="HAD-SF-IA-v3"/>
    <property type="match status" value="1"/>
</dbReference>
<dbReference type="Pfam" id="PF00702">
    <property type="entry name" value="Hydrolase"/>
    <property type="match status" value="1"/>
</dbReference>
<dbReference type="InterPro" id="IPR023198">
    <property type="entry name" value="PGP-like_dom2"/>
</dbReference>
<dbReference type="PANTHER" id="PTHR43611:SF3">
    <property type="entry name" value="FLAVIN MONONUCLEOTIDE HYDROLASE 1, CHLOROPLATIC"/>
    <property type="match status" value="1"/>
</dbReference>
<organism evidence="1 2">
    <name type="scientific">Lactococcus termiticola</name>
    <dbReference type="NCBI Taxonomy" id="2169526"/>
    <lineage>
        <taxon>Bacteria</taxon>
        <taxon>Bacillati</taxon>
        <taxon>Bacillota</taxon>
        <taxon>Bacilli</taxon>
        <taxon>Lactobacillales</taxon>
        <taxon>Streptococcaceae</taxon>
        <taxon>Lactococcus</taxon>
    </lineage>
</organism>
<dbReference type="GO" id="GO:0016787">
    <property type="term" value="F:hydrolase activity"/>
    <property type="evidence" value="ECO:0007669"/>
    <property type="project" value="UniProtKB-KW"/>
</dbReference>
<dbReference type="InterPro" id="IPR006439">
    <property type="entry name" value="HAD-SF_hydro_IA"/>
</dbReference>
<keyword evidence="2" id="KW-1185">Reference proteome</keyword>
<keyword evidence="1" id="KW-0378">Hydrolase</keyword>
<dbReference type="SFLD" id="SFLDS00003">
    <property type="entry name" value="Haloacid_Dehalogenase"/>
    <property type="match status" value="1"/>
</dbReference>
<dbReference type="RefSeq" id="WP_109245883.1">
    <property type="nucleotide sequence ID" value="NZ_BFFO01000005.1"/>
</dbReference>
<dbReference type="Gene3D" id="3.40.50.1000">
    <property type="entry name" value="HAD superfamily/HAD-like"/>
    <property type="match status" value="1"/>
</dbReference>
<accession>A0A2R5HFT5</accession>
<reference evidence="1 2" key="1">
    <citation type="journal article" date="2018" name="Genome Announc.">
        <title>Draft Genome Sequence of Lactococcus sp. Strain NtB2 (JCM 32569), Isolated from the Gut of the Higher Termite Nasutitermes takasagoensis.</title>
        <authorList>
            <person name="Noda S."/>
            <person name="Aihara C."/>
            <person name="Yuki M."/>
            <person name="Ohkuma M."/>
        </authorList>
    </citation>
    <scope>NUCLEOTIDE SEQUENCE [LARGE SCALE GENOMIC DNA]</scope>
    <source>
        <strain evidence="1 2">NtB2</strain>
    </source>
</reference>
<proteinExistence type="predicted"/>
<dbReference type="AlphaFoldDB" id="A0A2R5HFT5"/>
<dbReference type="Gene3D" id="1.10.150.240">
    <property type="entry name" value="Putative phosphatase, domain 2"/>
    <property type="match status" value="1"/>
</dbReference>
<dbReference type="InterPro" id="IPR036412">
    <property type="entry name" value="HAD-like_sf"/>
</dbReference>
<dbReference type="EMBL" id="BFFO01000005">
    <property type="protein sequence ID" value="GBG96919.1"/>
    <property type="molecule type" value="Genomic_DNA"/>
</dbReference>
<comment type="caution">
    <text evidence="1">The sequence shown here is derived from an EMBL/GenBank/DDBJ whole genome shotgun (WGS) entry which is preliminary data.</text>
</comment>
<protein>
    <submittedName>
        <fullName evidence="1">HAD family hydrolase</fullName>
    </submittedName>
</protein>
<sequence length="205" mass="23537">MKNIIFDLGAVIIDLDLPEMSRRFESLGVKDFQSHFNLNKQGRLFTDLEEGLISPEAFCEGLRELFKIEASDEAIIQAWNGILTDFRPERMALLERLSKDFKLYLFSNTNKIHADCFEASCQKTCHRSLQSYFTASFYSHDIHDRKPRLSSFEAVCQLAGIKAEETVFIDDNADNVAGAREAGLQAYHLLSPETILELDYEQWKK</sequence>
<dbReference type="InterPro" id="IPR023214">
    <property type="entry name" value="HAD_sf"/>
</dbReference>
<dbReference type="OrthoDB" id="9797415at2"/>
<evidence type="ECO:0000313" key="2">
    <source>
        <dbReference type="Proteomes" id="UP000245021"/>
    </source>
</evidence>
<dbReference type="Proteomes" id="UP000245021">
    <property type="component" value="Unassembled WGS sequence"/>
</dbReference>
<dbReference type="SUPFAM" id="SSF56784">
    <property type="entry name" value="HAD-like"/>
    <property type="match status" value="1"/>
</dbReference>
<dbReference type="CDD" id="cd02603">
    <property type="entry name" value="HAD_sEH-N_like"/>
    <property type="match status" value="1"/>
</dbReference>
<name>A0A2R5HFT5_9LACT</name>
<dbReference type="SFLD" id="SFLDG01129">
    <property type="entry name" value="C1.5:_HAD__Beta-PGM__Phosphata"/>
    <property type="match status" value="1"/>
</dbReference>